<dbReference type="AlphaFoldDB" id="Q13F79"/>
<dbReference type="STRING" id="316057.RPD_0020"/>
<dbReference type="PANTHER" id="PTHR23076">
    <property type="entry name" value="METALLOPROTEASE M41 FTSH"/>
    <property type="match status" value="1"/>
</dbReference>
<dbReference type="eggNOG" id="COG0465">
    <property type="taxonomic scope" value="Bacteria"/>
</dbReference>
<dbReference type="GO" id="GO:0005524">
    <property type="term" value="F:ATP binding"/>
    <property type="evidence" value="ECO:0007669"/>
    <property type="project" value="InterPro"/>
</dbReference>
<dbReference type="InterPro" id="IPR003593">
    <property type="entry name" value="AAA+_ATPase"/>
</dbReference>
<dbReference type="InterPro" id="IPR037219">
    <property type="entry name" value="Peptidase_M41-like"/>
</dbReference>
<evidence type="ECO:0000259" key="2">
    <source>
        <dbReference type="SMART" id="SM00382"/>
    </source>
</evidence>
<dbReference type="Gene3D" id="1.10.8.60">
    <property type="match status" value="1"/>
</dbReference>
<protein>
    <submittedName>
        <fullName evidence="3">AAA ATPase, central region</fullName>
    </submittedName>
</protein>
<reference evidence="3 4" key="1">
    <citation type="submission" date="2006-03" db="EMBL/GenBank/DDBJ databases">
        <title>Complete sequence of Rhodopseudomonas palustris BisB5.</title>
        <authorList>
            <consortium name="US DOE Joint Genome Institute"/>
            <person name="Copeland A."/>
            <person name="Lucas S."/>
            <person name="Lapidus A."/>
            <person name="Barry K."/>
            <person name="Detter J.C."/>
            <person name="Glavina del Rio T."/>
            <person name="Hammon N."/>
            <person name="Israni S."/>
            <person name="Dalin E."/>
            <person name="Tice H."/>
            <person name="Pitluck S."/>
            <person name="Chain P."/>
            <person name="Malfatti S."/>
            <person name="Shin M."/>
            <person name="Vergez L."/>
            <person name="Schmutz J."/>
            <person name="Larimer F."/>
            <person name="Land M."/>
            <person name="Hauser L."/>
            <person name="Pelletier D.A."/>
            <person name="Kyrpides N."/>
            <person name="Lykidis A."/>
            <person name="Oda Y."/>
            <person name="Harwood C.S."/>
            <person name="Richardson P."/>
        </authorList>
    </citation>
    <scope>NUCLEOTIDE SEQUENCE [LARGE SCALE GENOMIC DNA]</scope>
    <source>
        <strain evidence="3 4">BisB5</strain>
    </source>
</reference>
<dbReference type="SUPFAM" id="SSF140990">
    <property type="entry name" value="FtsH protease domain-like"/>
    <property type="match status" value="1"/>
</dbReference>
<dbReference type="Pfam" id="PF01434">
    <property type="entry name" value="Peptidase_M41"/>
    <property type="match status" value="1"/>
</dbReference>
<dbReference type="KEGG" id="rpd:RPD_0020"/>
<feature type="domain" description="AAA+ ATPase" evidence="2">
    <location>
        <begin position="304"/>
        <end position="447"/>
    </location>
</feature>
<sequence>MTRTNAKANVKRARANVRRRAAVAKKPPRKIASKAGRKPARKGVGRKVAAARPRGPWTTLVQPIEQPEGTNEVAESASSDPPLPRERPTARCALVAAAWTLATTGEIRARLKEGGSLAVVVVVPTSAWVASVKSMFEKRFGRGWEIFSIDDTTAKSPREQAAQNICAANELMKGHAVVGIAAQRDALPPALTTAADITIRIEPLRGSVIRRAIRLFTGLPVGQVEDDIAAGGDFLDLLAAFRSGSTPTDILLRLRRATARSVDEGQRLPALESAVEYGAAREWGLALARDIADYRAGRLDWREVDRGAVLHSEPGLGKTLFAQILARACGLPLIATSVADLFASSPGYLDSVIKASRAVFDRAAASAPCILFLDEIDALPNRATMSPRGADWWTPVITDFLLRLDNAVANQRAGIVVIGATNNIAGVDGAMLRPGRLERSIEILRPDHAGVINILRHHLERDLATAELTDVGHLLHGGTGAEIMMVVRQARRLARHDRRTLEVADLLRAVVPIEEIAPDLLFRISAHEAAHAVGTLVLGCGSLLRSTVTPRGGRTTVAQDLGVASTRATVESEAVMLLCGRAAERLILGDVSLGSGGTGASDLALATKMVAALHASSGLGETLTYLSSHEDALETLRFDVGLRMRVEREMIAVQERADELVRRHRAAILAVAEQLRARRQLTGTEIRQILDEMPPKS</sequence>
<feature type="compositionally biased region" description="Basic residues" evidence="1">
    <location>
        <begin position="9"/>
        <end position="45"/>
    </location>
</feature>
<gene>
    <name evidence="3" type="ordered locus">RPD_0020</name>
</gene>
<dbReference type="GO" id="GO:0004176">
    <property type="term" value="F:ATP-dependent peptidase activity"/>
    <property type="evidence" value="ECO:0007669"/>
    <property type="project" value="InterPro"/>
</dbReference>
<dbReference type="SUPFAM" id="SSF52540">
    <property type="entry name" value="P-loop containing nucleoside triphosphate hydrolases"/>
    <property type="match status" value="1"/>
</dbReference>
<name>Q13F79_RHOPS</name>
<dbReference type="GO" id="GO:0016887">
    <property type="term" value="F:ATP hydrolysis activity"/>
    <property type="evidence" value="ECO:0007669"/>
    <property type="project" value="InterPro"/>
</dbReference>
<dbReference type="PANTHER" id="PTHR23076:SF97">
    <property type="entry name" value="ATP-DEPENDENT ZINC METALLOPROTEASE YME1L1"/>
    <property type="match status" value="1"/>
</dbReference>
<dbReference type="HOGENOM" id="CLU_000688_20_0_5"/>
<dbReference type="GO" id="GO:0004222">
    <property type="term" value="F:metalloendopeptidase activity"/>
    <property type="evidence" value="ECO:0007669"/>
    <property type="project" value="InterPro"/>
</dbReference>
<dbReference type="GO" id="GO:0006508">
    <property type="term" value="P:proteolysis"/>
    <property type="evidence" value="ECO:0007669"/>
    <property type="project" value="InterPro"/>
</dbReference>
<accession>Q13F79</accession>
<organism evidence="3 4">
    <name type="scientific">Rhodopseudomonas palustris (strain BisB5)</name>
    <dbReference type="NCBI Taxonomy" id="316057"/>
    <lineage>
        <taxon>Bacteria</taxon>
        <taxon>Pseudomonadati</taxon>
        <taxon>Pseudomonadota</taxon>
        <taxon>Alphaproteobacteria</taxon>
        <taxon>Hyphomicrobiales</taxon>
        <taxon>Nitrobacteraceae</taxon>
        <taxon>Rhodopseudomonas</taxon>
    </lineage>
</organism>
<dbReference type="Proteomes" id="UP000001818">
    <property type="component" value="Chromosome"/>
</dbReference>
<evidence type="ECO:0000313" key="3">
    <source>
        <dbReference type="EMBL" id="ABE37260.1"/>
    </source>
</evidence>
<dbReference type="GO" id="GO:0005886">
    <property type="term" value="C:plasma membrane"/>
    <property type="evidence" value="ECO:0007669"/>
    <property type="project" value="TreeGrafter"/>
</dbReference>
<dbReference type="InterPro" id="IPR000642">
    <property type="entry name" value="Peptidase_M41"/>
</dbReference>
<dbReference type="EMBL" id="CP000283">
    <property type="protein sequence ID" value="ABE37260.1"/>
    <property type="molecule type" value="Genomic_DNA"/>
</dbReference>
<dbReference type="InterPro" id="IPR003959">
    <property type="entry name" value="ATPase_AAA_core"/>
</dbReference>
<feature type="region of interest" description="Disordered" evidence="1">
    <location>
        <begin position="1"/>
        <end position="86"/>
    </location>
</feature>
<dbReference type="GO" id="GO:0030163">
    <property type="term" value="P:protein catabolic process"/>
    <property type="evidence" value="ECO:0007669"/>
    <property type="project" value="TreeGrafter"/>
</dbReference>
<dbReference type="Gene3D" id="3.40.50.300">
    <property type="entry name" value="P-loop containing nucleotide triphosphate hydrolases"/>
    <property type="match status" value="1"/>
</dbReference>
<dbReference type="Gene3D" id="1.20.58.760">
    <property type="entry name" value="Peptidase M41"/>
    <property type="match status" value="1"/>
</dbReference>
<proteinExistence type="predicted"/>
<evidence type="ECO:0000313" key="4">
    <source>
        <dbReference type="Proteomes" id="UP000001818"/>
    </source>
</evidence>
<evidence type="ECO:0000256" key="1">
    <source>
        <dbReference type="SAM" id="MobiDB-lite"/>
    </source>
</evidence>
<dbReference type="BioCyc" id="RPAL316057:RPD_RS00105-MONOMER"/>
<dbReference type="Pfam" id="PF00004">
    <property type="entry name" value="AAA"/>
    <property type="match status" value="1"/>
</dbReference>
<dbReference type="InterPro" id="IPR027417">
    <property type="entry name" value="P-loop_NTPase"/>
</dbReference>
<dbReference type="SMART" id="SM00382">
    <property type="entry name" value="AAA"/>
    <property type="match status" value="1"/>
</dbReference>
<dbReference type="CDD" id="cd19481">
    <property type="entry name" value="RecA-like_protease"/>
    <property type="match status" value="1"/>
</dbReference>